<dbReference type="OrthoDB" id="6614738at2759"/>
<evidence type="ECO:0000256" key="4">
    <source>
        <dbReference type="ARBA" id="ARBA00022989"/>
    </source>
</evidence>
<organism evidence="10 11">
    <name type="scientific">Polypedilum vanderplanki</name>
    <name type="common">Sleeping chironomid midge</name>
    <dbReference type="NCBI Taxonomy" id="319348"/>
    <lineage>
        <taxon>Eukaryota</taxon>
        <taxon>Metazoa</taxon>
        <taxon>Ecdysozoa</taxon>
        <taxon>Arthropoda</taxon>
        <taxon>Hexapoda</taxon>
        <taxon>Insecta</taxon>
        <taxon>Pterygota</taxon>
        <taxon>Neoptera</taxon>
        <taxon>Endopterygota</taxon>
        <taxon>Diptera</taxon>
        <taxon>Nematocera</taxon>
        <taxon>Chironomoidea</taxon>
        <taxon>Chironomidae</taxon>
        <taxon>Chironominae</taxon>
        <taxon>Polypedilum</taxon>
        <taxon>Polypedilum</taxon>
    </lineage>
</organism>
<evidence type="ECO:0000256" key="7">
    <source>
        <dbReference type="ARBA" id="ARBA00023180"/>
    </source>
</evidence>
<gene>
    <name evidence="10" type="ORF">PVAND_016640</name>
</gene>
<dbReference type="PANTHER" id="PTHR42643">
    <property type="entry name" value="IONOTROPIC RECEPTOR 20A-RELATED"/>
    <property type="match status" value="1"/>
</dbReference>
<feature type="transmembrane region" description="Helical" evidence="8">
    <location>
        <begin position="615"/>
        <end position="640"/>
    </location>
</feature>
<evidence type="ECO:0000256" key="9">
    <source>
        <dbReference type="SAM" id="SignalP"/>
    </source>
</evidence>
<feature type="transmembrane region" description="Helical" evidence="8">
    <location>
        <begin position="359"/>
        <end position="377"/>
    </location>
</feature>
<proteinExistence type="predicted"/>
<comment type="caution">
    <text evidence="10">The sequence shown here is derived from an EMBL/GenBank/DDBJ whole genome shotgun (WGS) entry which is preliminary data.</text>
</comment>
<keyword evidence="4 8" id="KW-1133">Transmembrane helix</keyword>
<keyword evidence="7" id="KW-0325">Glycoprotein</keyword>
<feature type="transmembrane region" description="Helical" evidence="8">
    <location>
        <begin position="420"/>
        <end position="441"/>
    </location>
</feature>
<evidence type="ECO:0000256" key="3">
    <source>
        <dbReference type="ARBA" id="ARBA00022692"/>
    </source>
</evidence>
<evidence type="ECO:0000313" key="10">
    <source>
        <dbReference type="EMBL" id="KAG5668711.1"/>
    </source>
</evidence>
<keyword evidence="5 8" id="KW-0472">Membrane</keyword>
<sequence>MFGVMKAIFINLLISFARSAECSSNEEIKYEIFEKILENPAQSVSNAISDVIHKFYIAQNLSLDIIIYGEKTNHLSDVVNKIKNQNIPTTVKHISKIDDWNHEMNKSAVIFVKSEADFINLHKKSKTKVFELPHLNTQTPERLKFLVYVEEIKNFKNINGLIDLNFDLALPTDLRFFEFFITVDDNFVNLTANLLYSEESCEKFELKLLNVFDKKSQIWIERLQNFNHFDNFHGCVLKFYTKYSCFSYFETIEKFKVGRSIKPSSDISNTLKLAGLNYEIVQLLTLRLNFTPKFLFVDETSYNRTDYTFLFTEILNCGNVSNFFHYLQPVFFDNFYFIVSQNDLYTNYEKMLFPFDTTTWIFILFTYGLTFGIIFGLQYSPKWIKNAFFGKDNKQPGYNALGAFFGVSILELPRESLSRYILIIYIWFCLIIRTCWQSMMFEFMTSDMRKPLPETLDDLRELNYTIVIQDSFLFIYTSILEELLNGRESPKLITFVQDDKGNYIKDFFILYDQSLKDETKTKYAFLIEAEIYDVLNIIYNQSLPIMQNEKISKSSGYFMPKNHMLLLHMKKLFDDLLPTGIFEHLKQHGVWFFNRPTYKNPDDPRRILSMYDLEFGFMIISVALFVSIIVFICELHALYFKRQLKKCLGLYEFIRVLRERLKDYHDKW</sequence>
<feature type="signal peptide" evidence="9">
    <location>
        <begin position="1"/>
        <end position="19"/>
    </location>
</feature>
<dbReference type="EMBL" id="JADBJN010000004">
    <property type="protein sequence ID" value="KAG5668711.1"/>
    <property type="molecule type" value="Genomic_DNA"/>
</dbReference>
<evidence type="ECO:0000256" key="6">
    <source>
        <dbReference type="ARBA" id="ARBA00023170"/>
    </source>
</evidence>
<dbReference type="AlphaFoldDB" id="A0A9J6BGJ5"/>
<evidence type="ECO:0000256" key="2">
    <source>
        <dbReference type="ARBA" id="ARBA00022475"/>
    </source>
</evidence>
<dbReference type="PANTHER" id="PTHR42643:SF30">
    <property type="entry name" value="IONOTROPIC RECEPTOR 40A-RELATED"/>
    <property type="match status" value="1"/>
</dbReference>
<protein>
    <recommendedName>
        <fullName evidence="12">Ionotropic receptor</fullName>
    </recommendedName>
</protein>
<dbReference type="GO" id="GO:0005886">
    <property type="term" value="C:plasma membrane"/>
    <property type="evidence" value="ECO:0007669"/>
    <property type="project" value="UniProtKB-SubCell"/>
</dbReference>
<keyword evidence="3 8" id="KW-0812">Transmembrane</keyword>
<name>A0A9J6BGJ5_POLVA</name>
<keyword evidence="9" id="KW-0732">Signal</keyword>
<evidence type="ECO:0000313" key="11">
    <source>
        <dbReference type="Proteomes" id="UP001107558"/>
    </source>
</evidence>
<reference evidence="10" key="1">
    <citation type="submission" date="2021-03" db="EMBL/GenBank/DDBJ databases">
        <title>Chromosome level genome of the anhydrobiotic midge Polypedilum vanderplanki.</title>
        <authorList>
            <person name="Yoshida Y."/>
            <person name="Kikawada T."/>
            <person name="Gusev O."/>
        </authorList>
    </citation>
    <scope>NUCLEOTIDE SEQUENCE</scope>
    <source>
        <strain evidence="10">NIAS01</strain>
        <tissue evidence="10">Whole body or cell culture</tissue>
    </source>
</reference>
<comment type="subcellular location">
    <subcellularLocation>
        <location evidence="1">Cell membrane</location>
        <topology evidence="1">Multi-pass membrane protein</topology>
    </subcellularLocation>
</comment>
<feature type="chain" id="PRO_5039951110" description="Ionotropic receptor" evidence="9">
    <location>
        <begin position="20"/>
        <end position="668"/>
    </location>
</feature>
<evidence type="ECO:0000256" key="1">
    <source>
        <dbReference type="ARBA" id="ARBA00004651"/>
    </source>
</evidence>
<evidence type="ECO:0000256" key="8">
    <source>
        <dbReference type="SAM" id="Phobius"/>
    </source>
</evidence>
<keyword evidence="6" id="KW-0675">Receptor</keyword>
<accession>A0A9J6BGJ5</accession>
<keyword evidence="2" id="KW-1003">Cell membrane</keyword>
<dbReference type="InterPro" id="IPR052192">
    <property type="entry name" value="Insect_Ionotropic_Sensory_Rcpt"/>
</dbReference>
<dbReference type="Proteomes" id="UP001107558">
    <property type="component" value="Chromosome 4"/>
</dbReference>
<evidence type="ECO:0000256" key="5">
    <source>
        <dbReference type="ARBA" id="ARBA00023136"/>
    </source>
</evidence>
<dbReference type="Gene3D" id="1.10.287.70">
    <property type="match status" value="1"/>
</dbReference>
<evidence type="ECO:0008006" key="12">
    <source>
        <dbReference type="Google" id="ProtNLM"/>
    </source>
</evidence>
<keyword evidence="11" id="KW-1185">Reference proteome</keyword>
<dbReference type="SUPFAM" id="SSF53850">
    <property type="entry name" value="Periplasmic binding protein-like II"/>
    <property type="match status" value="1"/>
</dbReference>